<keyword evidence="2" id="KW-0614">Plasmid</keyword>
<dbReference type="HOGENOM" id="CLU_050006_7_1_0"/>
<reference evidence="2 3" key="1">
    <citation type="journal article" date="2009" name="PLoS Genet.">
        <title>Alliance of proteomics and genomics to unravel the specificities of Sahara bacterium Deinococcus deserti.</title>
        <authorList>
            <person name="de Groot A."/>
            <person name="Dulermo R."/>
            <person name="Ortet P."/>
            <person name="Blanchard L."/>
            <person name="Guerin P."/>
            <person name="Fernandez B."/>
            <person name="Vacherie B."/>
            <person name="Dossat C."/>
            <person name="Jolivet E."/>
            <person name="Siguier P."/>
            <person name="Chandler M."/>
            <person name="Barakat M."/>
            <person name="Dedieu A."/>
            <person name="Barbe V."/>
            <person name="Heulin T."/>
            <person name="Sommer S."/>
            <person name="Achouak W."/>
            <person name="Armengaud J."/>
        </authorList>
    </citation>
    <scope>NUCLEOTIDE SEQUENCE [LARGE SCALE GENOMIC DNA]</scope>
    <source>
        <strain evidence="3">DSM 17065 / CIP 109153 / LMG 22923 / VCD115</strain>
        <plasmid evidence="3">pDeide3</plasmid>
    </source>
</reference>
<feature type="domain" description="Xylose isomerase-like TIM barrel" evidence="1">
    <location>
        <begin position="58"/>
        <end position="276"/>
    </location>
</feature>
<evidence type="ECO:0000313" key="2">
    <source>
        <dbReference type="EMBL" id="ACO48105.1"/>
    </source>
</evidence>
<keyword evidence="2" id="KW-0413">Isomerase</keyword>
<dbReference type="AlphaFoldDB" id="C1D3M6"/>
<dbReference type="InterPro" id="IPR013022">
    <property type="entry name" value="Xyl_isomerase-like_TIM-brl"/>
</dbReference>
<dbReference type="InterPro" id="IPR036237">
    <property type="entry name" value="Xyl_isomerase-like_sf"/>
</dbReference>
<keyword evidence="2" id="KW-0255">Endonuclease</keyword>
<dbReference type="Pfam" id="PF01261">
    <property type="entry name" value="AP_endonuc_2"/>
    <property type="match status" value="1"/>
</dbReference>
<accession>C1D3M6</accession>
<dbReference type="GO" id="GO:0016853">
    <property type="term" value="F:isomerase activity"/>
    <property type="evidence" value="ECO:0007669"/>
    <property type="project" value="UniProtKB-KW"/>
</dbReference>
<dbReference type="Gene3D" id="3.20.20.150">
    <property type="entry name" value="Divalent-metal-dependent TIM barrel enzymes"/>
    <property type="match status" value="1"/>
</dbReference>
<dbReference type="PANTHER" id="PTHR12110:SF53">
    <property type="entry name" value="BLR5974 PROTEIN"/>
    <property type="match status" value="1"/>
</dbReference>
<evidence type="ECO:0000259" key="1">
    <source>
        <dbReference type="Pfam" id="PF01261"/>
    </source>
</evidence>
<dbReference type="OrthoDB" id="110795at2"/>
<gene>
    <name evidence="2" type="ordered locus">Deide_3p01620</name>
</gene>
<dbReference type="InterPro" id="IPR050312">
    <property type="entry name" value="IolE/XylAMocC-like"/>
</dbReference>
<dbReference type="EMBL" id="CP001117">
    <property type="protein sequence ID" value="ACO48105.1"/>
    <property type="molecule type" value="Genomic_DNA"/>
</dbReference>
<name>C1D3M6_DEIDV</name>
<dbReference type="SUPFAM" id="SSF51658">
    <property type="entry name" value="Xylose isomerase-like"/>
    <property type="match status" value="1"/>
</dbReference>
<evidence type="ECO:0000313" key="3">
    <source>
        <dbReference type="Proteomes" id="UP000002208"/>
    </source>
</evidence>
<dbReference type="PANTHER" id="PTHR12110">
    <property type="entry name" value="HYDROXYPYRUVATE ISOMERASE"/>
    <property type="match status" value="1"/>
</dbReference>
<geneLocation type="plasmid" evidence="3">
    <name>pDeide3</name>
</geneLocation>
<protein>
    <submittedName>
        <fullName evidence="2">Putative endonuclease IV-like and Xylose isomerase-like TIM barrel protein</fullName>
    </submittedName>
</protein>
<dbReference type="Proteomes" id="UP000002208">
    <property type="component" value="Plasmid 3"/>
</dbReference>
<sequence>MTITAPTTRHARSVHTLPLLGAAMPSAHLAAHREWLWEGRDLELQDPVSHLVLDGDWRTHAQNIRRDLDGFTGRLGIHGPFWGLTVMAQDPAVRRLTSARLRGGLAMASEIGATHMVVHSPFDFFGHPLVAHTGVTGLDDQLEQVHETLREVVDEARQIGCMLVIENIRDLNPAPLLALVSSFDSGTVQISIDVGHAALMQAKGGPSPDHWIREAGRRLGHVHLQDTDGLLDRHWKPGDGSINWRMVFRALREVQADPRLILELKPEEITAGQQWLVQEGLAR</sequence>
<keyword evidence="3" id="KW-1185">Reference proteome</keyword>
<keyword evidence="2" id="KW-0378">Hydrolase</keyword>
<proteinExistence type="predicted"/>
<dbReference type="KEGG" id="ddr:Deide_3p01620"/>
<keyword evidence="2" id="KW-0540">Nuclease</keyword>
<organism evidence="2 3">
    <name type="scientific">Deinococcus deserti (strain DSM 17065 / CIP 109153 / LMG 22923 / VCD115)</name>
    <dbReference type="NCBI Taxonomy" id="546414"/>
    <lineage>
        <taxon>Bacteria</taxon>
        <taxon>Thermotogati</taxon>
        <taxon>Deinococcota</taxon>
        <taxon>Deinococci</taxon>
        <taxon>Deinococcales</taxon>
        <taxon>Deinococcaceae</taxon>
        <taxon>Deinococcus</taxon>
    </lineage>
</organism>
<dbReference type="GO" id="GO:0004519">
    <property type="term" value="F:endonuclease activity"/>
    <property type="evidence" value="ECO:0007669"/>
    <property type="project" value="UniProtKB-KW"/>
</dbReference>